<evidence type="ECO:0000313" key="20">
    <source>
        <dbReference type="Proteomes" id="UP000198850"/>
    </source>
</evidence>
<evidence type="ECO:0000256" key="12">
    <source>
        <dbReference type="ARBA" id="ARBA00023170"/>
    </source>
</evidence>
<evidence type="ECO:0000313" key="19">
    <source>
        <dbReference type="EMBL" id="SEB18022.1"/>
    </source>
</evidence>
<feature type="domain" description="TonB-dependent receptor plug" evidence="18">
    <location>
        <begin position="139"/>
        <end position="233"/>
    </location>
</feature>
<evidence type="ECO:0000256" key="4">
    <source>
        <dbReference type="ARBA" id="ARBA00022452"/>
    </source>
</evidence>
<evidence type="ECO:0000256" key="3">
    <source>
        <dbReference type="ARBA" id="ARBA00022448"/>
    </source>
</evidence>
<dbReference type="GO" id="GO:0038023">
    <property type="term" value="F:signaling receptor activity"/>
    <property type="evidence" value="ECO:0007669"/>
    <property type="project" value="InterPro"/>
</dbReference>
<evidence type="ECO:0000256" key="1">
    <source>
        <dbReference type="ARBA" id="ARBA00004571"/>
    </source>
</evidence>
<dbReference type="GO" id="GO:0030246">
    <property type="term" value="F:carbohydrate binding"/>
    <property type="evidence" value="ECO:0007669"/>
    <property type="project" value="InterPro"/>
</dbReference>
<dbReference type="CDD" id="cd01347">
    <property type="entry name" value="ligand_gated_channel"/>
    <property type="match status" value="1"/>
</dbReference>
<dbReference type="EMBL" id="FNRA01000014">
    <property type="protein sequence ID" value="SEB18022.1"/>
    <property type="molecule type" value="Genomic_DNA"/>
</dbReference>
<name>A0A1H4HA84_9SPHI</name>
<dbReference type="SUPFAM" id="SSF49452">
    <property type="entry name" value="Starch-binding domain-like"/>
    <property type="match status" value="1"/>
</dbReference>
<dbReference type="Gene3D" id="2.40.170.20">
    <property type="entry name" value="TonB-dependent receptor, beta-barrel domain"/>
    <property type="match status" value="1"/>
</dbReference>
<dbReference type="SUPFAM" id="SSF56935">
    <property type="entry name" value="Porins"/>
    <property type="match status" value="1"/>
</dbReference>
<keyword evidence="11 14" id="KW-0472">Membrane</keyword>
<keyword evidence="7" id="KW-0732">Signal</keyword>
<evidence type="ECO:0000256" key="7">
    <source>
        <dbReference type="ARBA" id="ARBA00022729"/>
    </source>
</evidence>
<keyword evidence="6 14" id="KW-0812">Transmembrane</keyword>
<dbReference type="RefSeq" id="WP_090559675.1">
    <property type="nucleotide sequence ID" value="NZ_FNRA01000014.1"/>
</dbReference>
<keyword evidence="8" id="KW-0408">Iron</keyword>
<dbReference type="Pfam" id="PF00593">
    <property type="entry name" value="TonB_dep_Rec_b-barrel"/>
    <property type="match status" value="1"/>
</dbReference>
<comment type="similarity">
    <text evidence="2 14 15">Belongs to the TonB-dependent receptor family.</text>
</comment>
<dbReference type="Gene3D" id="2.60.40.1120">
    <property type="entry name" value="Carboxypeptidase-like, regulatory domain"/>
    <property type="match status" value="1"/>
</dbReference>
<keyword evidence="4 14" id="KW-1134">Transmembrane beta strand</keyword>
<dbReference type="OrthoDB" id="9775095at2"/>
<dbReference type="InterPro" id="IPR012910">
    <property type="entry name" value="Plug_dom"/>
</dbReference>
<dbReference type="PROSITE" id="PS52016">
    <property type="entry name" value="TONB_DEPENDENT_REC_3"/>
    <property type="match status" value="1"/>
</dbReference>
<dbReference type="Proteomes" id="UP000198850">
    <property type="component" value="Unassembled WGS sequence"/>
</dbReference>
<keyword evidence="3 14" id="KW-0813">Transport</keyword>
<evidence type="ECO:0000256" key="8">
    <source>
        <dbReference type="ARBA" id="ARBA00023004"/>
    </source>
</evidence>
<evidence type="ECO:0000259" key="18">
    <source>
        <dbReference type="Pfam" id="PF07715"/>
    </source>
</evidence>
<keyword evidence="5" id="KW-0410">Iron transport</keyword>
<evidence type="ECO:0000256" key="13">
    <source>
        <dbReference type="ARBA" id="ARBA00023237"/>
    </source>
</evidence>
<evidence type="ECO:0000256" key="5">
    <source>
        <dbReference type="ARBA" id="ARBA00022496"/>
    </source>
</evidence>
<dbReference type="STRING" id="425514.SAMN05443550_11449"/>
<dbReference type="InterPro" id="IPR000531">
    <property type="entry name" value="Beta-barrel_TonB"/>
</dbReference>
<dbReference type="InterPro" id="IPR036942">
    <property type="entry name" value="Beta-barrel_TonB_sf"/>
</dbReference>
<dbReference type="InterPro" id="IPR010105">
    <property type="entry name" value="TonB_sidphr_rcpt"/>
</dbReference>
<organism evidence="19 20">
    <name type="scientific">Pedobacter hartonius</name>
    <dbReference type="NCBI Taxonomy" id="425514"/>
    <lineage>
        <taxon>Bacteria</taxon>
        <taxon>Pseudomonadati</taxon>
        <taxon>Bacteroidota</taxon>
        <taxon>Sphingobacteriia</taxon>
        <taxon>Sphingobacteriales</taxon>
        <taxon>Sphingobacteriaceae</taxon>
        <taxon>Pedobacter</taxon>
    </lineage>
</organism>
<dbReference type="NCBIfam" id="TIGR01783">
    <property type="entry name" value="TonB-siderophor"/>
    <property type="match status" value="1"/>
</dbReference>
<feature type="transmembrane region" description="Helical" evidence="16">
    <location>
        <begin position="7"/>
        <end position="23"/>
    </location>
</feature>
<evidence type="ECO:0000256" key="6">
    <source>
        <dbReference type="ARBA" id="ARBA00022692"/>
    </source>
</evidence>
<evidence type="ECO:0000256" key="14">
    <source>
        <dbReference type="PROSITE-ProRule" id="PRU01360"/>
    </source>
</evidence>
<evidence type="ECO:0000256" key="16">
    <source>
        <dbReference type="SAM" id="Phobius"/>
    </source>
</evidence>
<dbReference type="AlphaFoldDB" id="A0A1H4HA84"/>
<evidence type="ECO:0000256" key="15">
    <source>
        <dbReference type="RuleBase" id="RU003357"/>
    </source>
</evidence>
<proteinExistence type="inferred from homology"/>
<dbReference type="Pfam" id="PF13620">
    <property type="entry name" value="CarboxypepD_reg"/>
    <property type="match status" value="1"/>
</dbReference>
<keyword evidence="9" id="KW-0406">Ion transport</keyword>
<accession>A0A1H4HA84</accession>
<dbReference type="InterPro" id="IPR039426">
    <property type="entry name" value="TonB-dep_rcpt-like"/>
</dbReference>
<feature type="domain" description="TonB-dependent receptor-like beta-barrel" evidence="17">
    <location>
        <begin position="335"/>
        <end position="778"/>
    </location>
</feature>
<evidence type="ECO:0000259" key="17">
    <source>
        <dbReference type="Pfam" id="PF00593"/>
    </source>
</evidence>
<keyword evidence="20" id="KW-1185">Reference proteome</keyword>
<gene>
    <name evidence="19" type="ORF">SAMN05443550_11449</name>
</gene>
<keyword evidence="13 14" id="KW-0998">Cell outer membrane</keyword>
<keyword evidence="16" id="KW-1133">Transmembrane helix</keyword>
<dbReference type="InterPro" id="IPR037066">
    <property type="entry name" value="Plug_dom_sf"/>
</dbReference>
<dbReference type="GO" id="GO:0015344">
    <property type="term" value="F:siderophore uptake transmembrane transporter activity"/>
    <property type="evidence" value="ECO:0007669"/>
    <property type="project" value="TreeGrafter"/>
</dbReference>
<protein>
    <submittedName>
        <fullName evidence="19">Iron complex outermembrane recepter protein</fullName>
    </submittedName>
</protein>
<sequence length="806" mass="87287">MQKNYRSYFITIIAIFMSMMSFAQNKSGTITGTVRTSDGISADAVEISIKGIANTTVDRKGNYTLKNVPAGQYTVTARLIGLKPTSSDVNVIAGSTVMVDLTLEASNQQLQEVEISHGKKNKYFARESDFVSKMPLKNLENPQVYSVITKELLADQVVTNFDDALKNAPGLDKLWSASGRAGDGAGYFTLRGFAVQPKLVNGLPGLTNGSLDVSNVERIEVLKGPSGTLFGSSLVSYGGLINTVTKQPFDQTAVETNYTAGSYGLNRVTVDLNTPLDAEHKVLFRLNAAYHDENSFQDAGFRKSRFFAPSLSYQLNDRVSFLFNAQFLSSEGTNPTQLFFNRSLPLKSTNLAALGYNNRRSYTTNELSIKNPVTTLQAQMNYKISDQWRSQTIVSRGTAKSDGYYSYLFEGEATVPGPGDTRVGVSGNGIFDRWITDQNSTTETTDIQQNFVGDFNIGGIRNRIVAGLDYYNSTSINNSSNYAHVGSVNPLVDAAENLSKQRIDTAIAAAGYGGSTRTTQEVYSAYVSDVINITPAFSAMASLRADRFQNGGLSTPQASKFGQTAFSPKFGLVYQVIKDQLSVFGNYMNGFTNVAPVNQQINGANVITIFDPEHANQTEGGIKADLFDGKLSGSLSYYDIKVSNIVLITGPNTSSQGGEQYSKGFEAQITANPVDGLNIIAGYTKNKSKLTNADPSTEGRRPLGAGPEDLANLWIGYKIATGSVKGLGFGFGGNYSGKNMIVNDATVGVFTLPSYTILNAAASYGTGQFTFGLKVDNLTDKEYYKGWSTLEPMRPRTFAGSVTFRF</sequence>
<keyword evidence="10 15" id="KW-0798">TonB box</keyword>
<keyword evidence="12" id="KW-0675">Receptor</keyword>
<dbReference type="Pfam" id="PF07715">
    <property type="entry name" value="Plug"/>
    <property type="match status" value="1"/>
</dbReference>
<comment type="subcellular location">
    <subcellularLocation>
        <location evidence="1 14">Cell outer membrane</location>
        <topology evidence="1 14">Multi-pass membrane protein</topology>
    </subcellularLocation>
</comment>
<evidence type="ECO:0000256" key="9">
    <source>
        <dbReference type="ARBA" id="ARBA00023065"/>
    </source>
</evidence>
<dbReference type="InterPro" id="IPR013784">
    <property type="entry name" value="Carb-bd-like_fold"/>
</dbReference>
<evidence type="ECO:0000256" key="11">
    <source>
        <dbReference type="ARBA" id="ARBA00023136"/>
    </source>
</evidence>
<evidence type="ECO:0000256" key="10">
    <source>
        <dbReference type="ARBA" id="ARBA00023077"/>
    </source>
</evidence>
<evidence type="ECO:0000256" key="2">
    <source>
        <dbReference type="ARBA" id="ARBA00009810"/>
    </source>
</evidence>
<dbReference type="GO" id="GO:0009279">
    <property type="term" value="C:cell outer membrane"/>
    <property type="evidence" value="ECO:0007669"/>
    <property type="project" value="UniProtKB-SubCell"/>
</dbReference>
<dbReference type="PANTHER" id="PTHR32552">
    <property type="entry name" value="FERRICHROME IRON RECEPTOR-RELATED"/>
    <property type="match status" value="1"/>
</dbReference>
<dbReference type="GO" id="GO:0015891">
    <property type="term" value="P:siderophore transport"/>
    <property type="evidence" value="ECO:0007669"/>
    <property type="project" value="InterPro"/>
</dbReference>
<reference evidence="19 20" key="1">
    <citation type="submission" date="2016-10" db="EMBL/GenBank/DDBJ databases">
        <authorList>
            <person name="de Groot N.N."/>
        </authorList>
    </citation>
    <scope>NUCLEOTIDE SEQUENCE [LARGE SCALE GENOMIC DNA]</scope>
    <source>
        <strain evidence="19 20">DSM 19033</strain>
    </source>
</reference>
<dbReference type="PANTHER" id="PTHR32552:SF68">
    <property type="entry name" value="FERRICHROME OUTER MEMBRANE TRANSPORTER_PHAGE RECEPTOR"/>
    <property type="match status" value="1"/>
</dbReference>
<dbReference type="Gene3D" id="2.170.130.10">
    <property type="entry name" value="TonB-dependent receptor, plug domain"/>
    <property type="match status" value="1"/>
</dbReference>